<keyword evidence="3" id="KW-1185">Reference proteome</keyword>
<dbReference type="Pfam" id="PF01841">
    <property type="entry name" value="Transglut_core"/>
    <property type="match status" value="1"/>
</dbReference>
<accession>A0ABP8MRP4</accession>
<reference evidence="3" key="1">
    <citation type="journal article" date="2019" name="Int. J. Syst. Evol. Microbiol.">
        <title>The Global Catalogue of Microorganisms (GCM) 10K type strain sequencing project: providing services to taxonomists for standard genome sequencing and annotation.</title>
        <authorList>
            <consortium name="The Broad Institute Genomics Platform"/>
            <consortium name="The Broad Institute Genome Sequencing Center for Infectious Disease"/>
            <person name="Wu L."/>
            <person name="Ma J."/>
        </authorList>
    </citation>
    <scope>NUCLEOTIDE SEQUENCE [LARGE SCALE GENOMIC DNA]</scope>
    <source>
        <strain evidence="3">JCM 17759</strain>
    </source>
</reference>
<dbReference type="Gene3D" id="3.10.620.30">
    <property type="match status" value="1"/>
</dbReference>
<dbReference type="InterPro" id="IPR038765">
    <property type="entry name" value="Papain-like_cys_pep_sf"/>
</dbReference>
<dbReference type="RefSeq" id="WP_345322966.1">
    <property type="nucleotide sequence ID" value="NZ_BAABGA010000035.1"/>
</dbReference>
<protein>
    <submittedName>
        <fullName evidence="2">Transglutaminase family protein</fullName>
    </submittedName>
</protein>
<feature type="domain" description="Transglutaminase-like" evidence="1">
    <location>
        <begin position="172"/>
        <end position="247"/>
    </location>
</feature>
<comment type="caution">
    <text evidence="2">The sequence shown here is derived from an EMBL/GenBank/DDBJ whole genome shotgun (WGS) entry which is preliminary data.</text>
</comment>
<dbReference type="InterPro" id="IPR002931">
    <property type="entry name" value="Transglutaminase-like"/>
</dbReference>
<dbReference type="Pfam" id="PF08379">
    <property type="entry name" value="Bact_transglu_N"/>
    <property type="match status" value="1"/>
</dbReference>
<name>A0ABP8MRP4_9BACT</name>
<organism evidence="2 3">
    <name type="scientific">Novipirellula rosea</name>
    <dbReference type="NCBI Taxonomy" id="1031540"/>
    <lineage>
        <taxon>Bacteria</taxon>
        <taxon>Pseudomonadati</taxon>
        <taxon>Planctomycetota</taxon>
        <taxon>Planctomycetia</taxon>
        <taxon>Pirellulales</taxon>
        <taxon>Pirellulaceae</taxon>
        <taxon>Novipirellula</taxon>
    </lineage>
</organism>
<dbReference type="EMBL" id="BAABGA010000035">
    <property type="protein sequence ID" value="GAA4454949.1"/>
    <property type="molecule type" value="Genomic_DNA"/>
</dbReference>
<evidence type="ECO:0000259" key="1">
    <source>
        <dbReference type="SMART" id="SM00460"/>
    </source>
</evidence>
<dbReference type="Proteomes" id="UP001500840">
    <property type="component" value="Unassembled WGS sequence"/>
</dbReference>
<dbReference type="PANTHER" id="PTHR33490">
    <property type="entry name" value="BLR5614 PROTEIN-RELATED"/>
    <property type="match status" value="1"/>
</dbReference>
<evidence type="ECO:0000313" key="2">
    <source>
        <dbReference type="EMBL" id="GAA4454949.1"/>
    </source>
</evidence>
<gene>
    <name evidence="2" type="ORF">GCM10023156_28210</name>
</gene>
<sequence>MSMRVALSHHLSFVFHRQLNPTTLWLRLRPAPHTAAEIEAYSMKVHAEPVWLTWARDPFENHLGRLDLPEPFSRVGFDVEFIADLVPFNPFSFFVEPFANDYPFEYPEQLRKELIPYLHQEPCGDAFTGWLAGLDRTPRYLVEYLTLLNNEVHDRLKVYPSSGVKPNPLDTVIENGGGSPQDLAWVLTQSLRSLGLAARFTSGYLITLATDSDGNVSDDDSADVARIHAWSEVFIPGAGWIGLDPSLGIFTAEHHVPLASAPDRFRTLPLVGIKEQWVESSRDEVKLRRLKPRAPSKLLSETHWRDIVATGRFVDETLSKQQLALCSSAEVNFIYDSSAPSSESAATTATSTPIDREVAEQLLERLKAKWAAGGAVHIGQGEHYRGESSARWRMTCCYRTDGHPLWCNEERSASCRHGAQDVTVKDAHQFACTLANGLAVNADFVIAAHEDRLYQLWSDSSQLNMLPDSDELKDPLRRQRLAERLSAPQSAPTGYVLPLRWDPIRNRWSSGKWEFRRAGLFLLPGDFAMGFRLPLGSLSKLATEPDDIATEPSQFEEKALLPQIYGEASARQTVISPLQDAPEVVDSGKNGRAPRTALCVEARDNAIHVFLPPIHFVEHYVELIAVIQATAQQLQLPVVLEGYDPPQDQRLKRFVIEPDRNRVRLVLPAASSWQQQCELYETAYAEAKAVGLVPESGLSEDNDDVVHLAELDEEKVQRASSNTALTLGGPTPSSSPFLNHPQLLRSLISYWQNHPCLSYLFSGTQIGPSGNAPRPDEGRDDALYELGIALERFPVTDSPHLWLPDRLLRHLLADASGNMHRAEIRVDTLYAPERQSRRLGQILLQSFTMAPISTLASLQALLVRALIAHFKRRPYAEPLVRWESQLHDRFMLPQVLWDDFNSVIRDLNESGFPLQQEWFQSIFELNFPRLGRVQIGDITLELRRAHEPWPLLAEEVTGAGIARFIDVANERLQVRLSGVIPDRYVLACNRESVPLKRGSTEGEYVAGVRYKVTQPPSTLHPTIAPVTALVFDLIDTWTSKSIGGCTYYPAAPQTWTDEAGATPEKVELAGREPTVPPLPAAPAPIRVSGRFEGTGSGDNAIGTPTQRLDRRFPYLLDLTKVAVENGMVVQSDVRVV</sequence>
<evidence type="ECO:0000313" key="3">
    <source>
        <dbReference type="Proteomes" id="UP001500840"/>
    </source>
</evidence>
<dbReference type="InterPro" id="IPR018667">
    <property type="entry name" value="DUF2126"/>
</dbReference>
<proteinExistence type="predicted"/>
<dbReference type="SMART" id="SM00460">
    <property type="entry name" value="TGc"/>
    <property type="match status" value="1"/>
</dbReference>
<dbReference type="InterPro" id="IPR013589">
    <property type="entry name" value="Bac_transglu_N"/>
</dbReference>
<dbReference type="PANTHER" id="PTHR33490:SF1">
    <property type="entry name" value="SLL1233 PROTEIN"/>
    <property type="match status" value="1"/>
</dbReference>
<dbReference type="SUPFAM" id="SSF54001">
    <property type="entry name" value="Cysteine proteinases"/>
    <property type="match status" value="1"/>
</dbReference>
<dbReference type="Pfam" id="PF09899">
    <property type="entry name" value="DUF2126"/>
    <property type="match status" value="1"/>
</dbReference>